<organism evidence="2 3">
    <name type="scientific">Thalassiosira oceanica</name>
    <name type="common">Marine diatom</name>
    <dbReference type="NCBI Taxonomy" id="159749"/>
    <lineage>
        <taxon>Eukaryota</taxon>
        <taxon>Sar</taxon>
        <taxon>Stramenopiles</taxon>
        <taxon>Ochrophyta</taxon>
        <taxon>Bacillariophyta</taxon>
        <taxon>Coscinodiscophyceae</taxon>
        <taxon>Thalassiosirophycidae</taxon>
        <taxon>Thalassiosirales</taxon>
        <taxon>Thalassiosiraceae</taxon>
        <taxon>Thalassiosira</taxon>
    </lineage>
</organism>
<feature type="region of interest" description="Disordered" evidence="1">
    <location>
        <begin position="8"/>
        <end position="53"/>
    </location>
</feature>
<sequence>FKVFQRLHPIDAPEFRQGRPGRPLEAACPPRDDPPRVQQRPQPFARHAEPGGRARPVEFARILDQQGERVVVEAVQPKGARFTDFVPRRSPVLPRGHRKLGISGLFGSCTSNMHFLHGDLGRRSAD</sequence>
<dbReference type="Proteomes" id="UP000266841">
    <property type="component" value="Unassembled WGS sequence"/>
</dbReference>
<feature type="compositionally biased region" description="Basic and acidic residues" evidence="1">
    <location>
        <begin position="8"/>
        <end position="17"/>
    </location>
</feature>
<evidence type="ECO:0000256" key="1">
    <source>
        <dbReference type="SAM" id="MobiDB-lite"/>
    </source>
</evidence>
<keyword evidence="3" id="KW-1185">Reference proteome</keyword>
<evidence type="ECO:0000313" key="2">
    <source>
        <dbReference type="EMBL" id="EJK63897.1"/>
    </source>
</evidence>
<reference evidence="2 3" key="1">
    <citation type="journal article" date="2012" name="Genome Biol.">
        <title>Genome and low-iron response of an oceanic diatom adapted to chronic iron limitation.</title>
        <authorList>
            <person name="Lommer M."/>
            <person name="Specht M."/>
            <person name="Roy A.S."/>
            <person name="Kraemer L."/>
            <person name="Andreson R."/>
            <person name="Gutowska M.A."/>
            <person name="Wolf J."/>
            <person name="Bergner S.V."/>
            <person name="Schilhabel M.B."/>
            <person name="Klostermeier U.C."/>
            <person name="Beiko R.G."/>
            <person name="Rosenstiel P."/>
            <person name="Hippler M."/>
            <person name="Laroche J."/>
        </authorList>
    </citation>
    <scope>NUCLEOTIDE SEQUENCE [LARGE SCALE GENOMIC DNA]</scope>
    <source>
        <strain evidence="2 3">CCMP1005</strain>
    </source>
</reference>
<evidence type="ECO:0000313" key="3">
    <source>
        <dbReference type="Proteomes" id="UP000266841"/>
    </source>
</evidence>
<proteinExistence type="predicted"/>
<dbReference type="AlphaFoldDB" id="K0T093"/>
<gene>
    <name evidence="2" type="ORF">THAOC_15421</name>
</gene>
<name>K0T093_THAOC</name>
<protein>
    <submittedName>
        <fullName evidence="2">Uncharacterized protein</fullName>
    </submittedName>
</protein>
<feature type="non-terminal residue" evidence="2">
    <location>
        <position position="1"/>
    </location>
</feature>
<accession>K0T093</accession>
<dbReference type="EMBL" id="AGNL01017903">
    <property type="protein sequence ID" value="EJK63897.1"/>
    <property type="molecule type" value="Genomic_DNA"/>
</dbReference>
<comment type="caution">
    <text evidence="2">The sequence shown here is derived from an EMBL/GenBank/DDBJ whole genome shotgun (WGS) entry which is preliminary data.</text>
</comment>